<dbReference type="GO" id="GO:0019693">
    <property type="term" value="P:ribose phosphate metabolic process"/>
    <property type="evidence" value="ECO:0007669"/>
    <property type="project" value="TreeGrafter"/>
</dbReference>
<dbReference type="InterPro" id="IPR000086">
    <property type="entry name" value="NUDIX_hydrolase_dom"/>
</dbReference>
<dbReference type="CDD" id="cd24157">
    <property type="entry name" value="NUDIX_GDPMK"/>
    <property type="match status" value="1"/>
</dbReference>
<dbReference type="PANTHER" id="PTHR11839:SF18">
    <property type="entry name" value="NUDIX HYDROLASE DOMAIN-CONTAINING PROTEIN"/>
    <property type="match status" value="1"/>
</dbReference>
<keyword evidence="9" id="KW-0479">Metal-binding</keyword>
<evidence type="ECO:0000256" key="9">
    <source>
        <dbReference type="PIRSR" id="PIRSR604385-2"/>
    </source>
</evidence>
<dbReference type="AlphaFoldDB" id="A0A1P8KFB6"/>
<feature type="binding site" evidence="9">
    <location>
        <position position="90"/>
    </location>
    <ligand>
        <name>Mg(2+)</name>
        <dbReference type="ChEBI" id="CHEBI:18420"/>
        <label>1</label>
    </ligand>
</feature>
<feature type="binding site" evidence="9">
    <location>
        <position position="109"/>
    </location>
    <ligand>
        <name>Mg(2+)</name>
        <dbReference type="ChEBI" id="CHEBI:18420"/>
        <label>1</label>
    </ligand>
</feature>
<dbReference type="PANTHER" id="PTHR11839">
    <property type="entry name" value="UDP/ADP-SUGAR PYROPHOSPHATASE"/>
    <property type="match status" value="1"/>
</dbReference>
<feature type="binding site" evidence="9">
    <location>
        <position position="158"/>
    </location>
    <ligand>
        <name>Mg(2+)</name>
        <dbReference type="ChEBI" id="CHEBI:18420"/>
        <label>1</label>
    </ligand>
</feature>
<comment type="subunit">
    <text evidence="4">Homodimer.</text>
</comment>
<dbReference type="GO" id="GO:0046872">
    <property type="term" value="F:metal ion binding"/>
    <property type="evidence" value="ECO:0007669"/>
    <property type="project" value="UniProtKB-KW"/>
</dbReference>
<name>A0A1P8KFB6_9BURK</name>
<keyword evidence="9" id="KW-0460">Magnesium</keyword>
<evidence type="ECO:0000259" key="11">
    <source>
        <dbReference type="PROSITE" id="PS51462"/>
    </source>
</evidence>
<comment type="cofactor">
    <cofactor evidence="2 9">
        <name>Mg(2+)</name>
        <dbReference type="ChEBI" id="CHEBI:18420"/>
    </cofactor>
</comment>
<comment type="similarity">
    <text evidence="3">Belongs to the Nudix hydrolase family. NudK subfamily.</text>
</comment>
<feature type="domain" description="Nudix hydrolase" evidence="11">
    <location>
        <begin position="48"/>
        <end position="187"/>
    </location>
</feature>
<reference evidence="12 13" key="1">
    <citation type="submission" date="2017-01" db="EMBL/GenBank/DDBJ databases">
        <authorList>
            <person name="Mah S.A."/>
            <person name="Swanson W.J."/>
            <person name="Moy G.W."/>
            <person name="Vacquier V.D."/>
        </authorList>
    </citation>
    <scope>NUCLEOTIDE SEQUENCE [LARGE SCALE GENOMIC DNA]</scope>
    <source>
        <strain evidence="12 13">DSM 22694</strain>
    </source>
</reference>
<feature type="binding site" evidence="9">
    <location>
        <position position="105"/>
    </location>
    <ligand>
        <name>Mg(2+)</name>
        <dbReference type="ChEBI" id="CHEBI:18420"/>
        <label>1</label>
    </ligand>
</feature>
<dbReference type="GO" id="GO:0016818">
    <property type="term" value="F:hydrolase activity, acting on acid anhydrides, in phosphorus-containing anhydrides"/>
    <property type="evidence" value="ECO:0007669"/>
    <property type="project" value="InterPro"/>
</dbReference>
<dbReference type="Gene3D" id="3.90.79.10">
    <property type="entry name" value="Nucleoside Triphosphate Pyrophosphohydrolase"/>
    <property type="match status" value="1"/>
</dbReference>
<dbReference type="NCBIfam" id="TIGR00052">
    <property type="entry name" value="nudix-type nucleoside diphosphatase, YffH/AdpP family"/>
    <property type="match status" value="1"/>
</dbReference>
<evidence type="ECO:0000256" key="4">
    <source>
        <dbReference type="ARBA" id="ARBA00011738"/>
    </source>
</evidence>
<dbReference type="KEGG" id="rsb:RS694_03715"/>
<evidence type="ECO:0000256" key="1">
    <source>
        <dbReference type="ARBA" id="ARBA00000847"/>
    </source>
</evidence>
<evidence type="ECO:0000256" key="3">
    <source>
        <dbReference type="ARBA" id="ARBA00007275"/>
    </source>
</evidence>
<dbReference type="GO" id="GO:0006753">
    <property type="term" value="P:nucleoside phosphate metabolic process"/>
    <property type="evidence" value="ECO:0007669"/>
    <property type="project" value="TreeGrafter"/>
</dbReference>
<protein>
    <recommendedName>
        <fullName evidence="5">GDP-mannose pyrophosphatase</fullName>
    </recommendedName>
    <alternativeName>
        <fullName evidence="7">GDP-mannose hydrolase</fullName>
    </alternativeName>
    <alternativeName>
        <fullName evidence="8">GDPMK</fullName>
    </alternativeName>
</protein>
<dbReference type="GO" id="GO:0005829">
    <property type="term" value="C:cytosol"/>
    <property type="evidence" value="ECO:0007669"/>
    <property type="project" value="TreeGrafter"/>
</dbReference>
<dbReference type="InterPro" id="IPR015797">
    <property type="entry name" value="NUDIX_hydrolase-like_dom_sf"/>
</dbReference>
<evidence type="ECO:0000256" key="8">
    <source>
        <dbReference type="ARBA" id="ARBA00032272"/>
    </source>
</evidence>
<organism evidence="12 13">
    <name type="scientific">Rhodoferax saidenbachensis</name>
    <dbReference type="NCBI Taxonomy" id="1484693"/>
    <lineage>
        <taxon>Bacteria</taxon>
        <taxon>Pseudomonadati</taxon>
        <taxon>Pseudomonadota</taxon>
        <taxon>Betaproteobacteria</taxon>
        <taxon>Burkholderiales</taxon>
        <taxon>Comamonadaceae</taxon>
        <taxon>Rhodoferax</taxon>
    </lineage>
</organism>
<dbReference type="PROSITE" id="PS51462">
    <property type="entry name" value="NUDIX"/>
    <property type="match status" value="1"/>
</dbReference>
<comment type="catalytic activity">
    <reaction evidence="1">
        <text>GDP-alpha-D-mannose + H2O = alpha-D-mannose 1-phosphate + GMP + 2 H(+)</text>
        <dbReference type="Rhea" id="RHEA:27978"/>
        <dbReference type="ChEBI" id="CHEBI:15377"/>
        <dbReference type="ChEBI" id="CHEBI:15378"/>
        <dbReference type="ChEBI" id="CHEBI:57527"/>
        <dbReference type="ChEBI" id="CHEBI:58115"/>
        <dbReference type="ChEBI" id="CHEBI:58409"/>
    </reaction>
</comment>
<dbReference type="eggNOG" id="COG0494">
    <property type="taxonomic scope" value="Bacteria"/>
</dbReference>
<proteinExistence type="inferred from homology"/>
<dbReference type="Pfam" id="PF00293">
    <property type="entry name" value="NUDIX"/>
    <property type="match status" value="1"/>
</dbReference>
<evidence type="ECO:0000256" key="5">
    <source>
        <dbReference type="ARBA" id="ARBA00016377"/>
    </source>
</evidence>
<sequence length="199" mass="22468">MPTPHDAPHVRLLDSQVLSDHWYTLRKTTFEYLRRNGTWQQQTRETYDRGNGAVLLLFNRLQGTVVLTRQFRFPAFVNGSADGMLVEACAGLLDGDDPESCIRREVEEETGFRIRAPRKVFEAYMSPGSVTEKLYFFVAEYEAADRVGHGGGMVQEGEDIEVLELPLSEALRMCQSSDIQDGKTIMLLQHAALQGLDKL</sequence>
<accession>A0A1P8KFB6</accession>
<evidence type="ECO:0000256" key="10">
    <source>
        <dbReference type="PIRSR" id="PIRSR604385-3"/>
    </source>
</evidence>
<evidence type="ECO:0000256" key="6">
    <source>
        <dbReference type="ARBA" id="ARBA00022801"/>
    </source>
</evidence>
<keyword evidence="13" id="KW-1185">Reference proteome</keyword>
<keyword evidence="6" id="KW-0378">Hydrolase</keyword>
<dbReference type="SUPFAM" id="SSF55811">
    <property type="entry name" value="Nudix"/>
    <property type="match status" value="1"/>
</dbReference>
<evidence type="ECO:0000256" key="2">
    <source>
        <dbReference type="ARBA" id="ARBA00001946"/>
    </source>
</evidence>
<evidence type="ECO:0000313" key="13">
    <source>
        <dbReference type="Proteomes" id="UP000186110"/>
    </source>
</evidence>
<evidence type="ECO:0000313" key="12">
    <source>
        <dbReference type="EMBL" id="APW44666.1"/>
    </source>
</evidence>
<dbReference type="InterPro" id="IPR004385">
    <property type="entry name" value="NDP_pyrophosphatase"/>
</dbReference>
<dbReference type="STRING" id="1484693.RS694_03715"/>
<gene>
    <name evidence="12" type="ORF">RS694_03715</name>
</gene>
<evidence type="ECO:0000256" key="7">
    <source>
        <dbReference type="ARBA" id="ARBA00032162"/>
    </source>
</evidence>
<dbReference type="EMBL" id="CP019239">
    <property type="protein sequence ID" value="APW44666.1"/>
    <property type="molecule type" value="Genomic_DNA"/>
</dbReference>
<dbReference type="Proteomes" id="UP000186110">
    <property type="component" value="Chromosome"/>
</dbReference>
<feature type="short sequence motif" description="Nudix box" evidence="10">
    <location>
        <begin position="91"/>
        <end position="112"/>
    </location>
</feature>